<accession>A0A819F9P2</accession>
<dbReference type="AlphaFoldDB" id="A0A819F9P2"/>
<reference evidence="2" key="1">
    <citation type="submission" date="2021-02" db="EMBL/GenBank/DDBJ databases">
        <authorList>
            <person name="Nowell W R."/>
        </authorList>
    </citation>
    <scope>NUCLEOTIDE SEQUENCE</scope>
</reference>
<protein>
    <submittedName>
        <fullName evidence="2">Uncharacterized protein</fullName>
    </submittedName>
</protein>
<gene>
    <name evidence="2" type="ORF">OKA104_LOCUS22169</name>
</gene>
<evidence type="ECO:0000256" key="1">
    <source>
        <dbReference type="SAM" id="MobiDB-lite"/>
    </source>
</evidence>
<organism evidence="2 3">
    <name type="scientific">Adineta steineri</name>
    <dbReference type="NCBI Taxonomy" id="433720"/>
    <lineage>
        <taxon>Eukaryota</taxon>
        <taxon>Metazoa</taxon>
        <taxon>Spiralia</taxon>
        <taxon>Gnathifera</taxon>
        <taxon>Rotifera</taxon>
        <taxon>Eurotatoria</taxon>
        <taxon>Bdelloidea</taxon>
        <taxon>Adinetida</taxon>
        <taxon>Adinetidae</taxon>
        <taxon>Adineta</taxon>
    </lineage>
</organism>
<dbReference type="EMBL" id="CAJOAY010001597">
    <property type="protein sequence ID" value="CAF3863421.1"/>
    <property type="molecule type" value="Genomic_DNA"/>
</dbReference>
<proteinExistence type="predicted"/>
<name>A0A819F9P2_9BILA</name>
<dbReference type="Proteomes" id="UP000663881">
    <property type="component" value="Unassembled WGS sequence"/>
</dbReference>
<feature type="region of interest" description="Disordered" evidence="1">
    <location>
        <begin position="1"/>
        <end position="21"/>
    </location>
</feature>
<evidence type="ECO:0000313" key="2">
    <source>
        <dbReference type="EMBL" id="CAF3863421.1"/>
    </source>
</evidence>
<comment type="caution">
    <text evidence="2">The sequence shown here is derived from an EMBL/GenBank/DDBJ whole genome shotgun (WGS) entry which is preliminary data.</text>
</comment>
<sequence length="125" mass="14377">MASGDGGILLGLQDPDNTPPGLSEKARNWLQNYNYQQQFAPECREYIYDKPSKPWSLQNAILYAANSLLDKSQTENNWFSMLDPKYTTLTPAKLENMINYAVYDCINVAYLRLPMAQRWSLYIGK</sequence>
<evidence type="ECO:0000313" key="3">
    <source>
        <dbReference type="Proteomes" id="UP000663881"/>
    </source>
</evidence>